<keyword evidence="9" id="KW-0961">Cell wall biogenesis/degradation</keyword>
<evidence type="ECO:0000256" key="5">
    <source>
        <dbReference type="ARBA" id="ARBA00022679"/>
    </source>
</evidence>
<evidence type="ECO:0000256" key="6">
    <source>
        <dbReference type="ARBA" id="ARBA00022960"/>
    </source>
</evidence>
<feature type="domain" description="Enolpyruvate transferase" evidence="17">
    <location>
        <begin position="169"/>
        <end position="421"/>
    </location>
</feature>
<sequence>MSTVATGAQTRYLTVRPHSHLEGTVTVGGSTAMALGLLATAGALRWKVKITNVPWAGDVESMLAVLPHAGMHTFSPVGESGSLVCWPASCVRGSQSGAGVMPRVFPEVSYLVPAMLASRGRARLPWPDDEQDDLVAQLQVYEEAFGDAVVRGDDGYQVTAASPVPAVAVRLPVRWPGATVTTVLRAAAARTRLALTNPYWGPETTSVLEALRGCGFGVQAAQDELWLSPPAHEASGSLEWQVPGDPVEAAVLACAVAASGGSARIDGVYGPHLQAAVGVLTRAGLHLTLEDRSLRVYPTDFREVAGLRVTTSLSPGGLAPAFLPPLTALALRFPGVHLLQDELQTETMNALLKELERFGVRVEVLSATVRRLTVSHPSGHTWMEARSPAVGSALMVAALAAPASSVIKGMDAVYRRYRALPGKLAFLGADLVETSQ</sequence>
<comment type="subcellular location">
    <subcellularLocation>
        <location evidence="1">Cytoplasm</location>
    </subcellularLocation>
</comment>
<dbReference type="EMBL" id="VOKX01000107">
    <property type="protein sequence ID" value="KAB7835518.1"/>
    <property type="molecule type" value="Genomic_DNA"/>
</dbReference>
<dbReference type="Gene3D" id="3.65.10.10">
    <property type="entry name" value="Enolpyruvate transferase domain"/>
    <property type="match status" value="2"/>
</dbReference>
<dbReference type="PANTHER" id="PTHR43783:SF1">
    <property type="entry name" value="UDP-N-ACETYLGLUCOSAMINE 1-CARBOXYVINYLTRANSFERASE"/>
    <property type="match status" value="1"/>
</dbReference>
<keyword evidence="3" id="KW-0963">Cytoplasm</keyword>
<protein>
    <recommendedName>
        <fullName evidence="13">UDP-N-acetylglucosamine 1-carboxyvinyltransferase</fullName>
        <ecNumber evidence="12">2.5.1.7</ecNumber>
    </recommendedName>
    <alternativeName>
        <fullName evidence="14">Enoylpyruvate transferase</fullName>
    </alternativeName>
    <alternativeName>
        <fullName evidence="15">UDP-N-acetylglucosamine enolpyruvyl transferase</fullName>
    </alternativeName>
</protein>
<evidence type="ECO:0000256" key="12">
    <source>
        <dbReference type="ARBA" id="ARBA00039108"/>
    </source>
</evidence>
<comment type="catalytic activity">
    <reaction evidence="16">
        <text>phosphoenolpyruvate + UDP-N-acetyl-alpha-D-glucosamine = UDP-N-acetyl-3-O-(1-carboxyvinyl)-alpha-D-glucosamine + phosphate</text>
        <dbReference type="Rhea" id="RHEA:18681"/>
        <dbReference type="ChEBI" id="CHEBI:43474"/>
        <dbReference type="ChEBI" id="CHEBI:57705"/>
        <dbReference type="ChEBI" id="CHEBI:58702"/>
        <dbReference type="ChEBI" id="CHEBI:68483"/>
        <dbReference type="EC" id="2.5.1.7"/>
    </reaction>
</comment>
<accession>A0A5N5W2N7</accession>
<dbReference type="EC" id="2.5.1.7" evidence="12"/>
<evidence type="ECO:0000256" key="8">
    <source>
        <dbReference type="ARBA" id="ARBA00023306"/>
    </source>
</evidence>
<dbReference type="RefSeq" id="WP_152265295.1">
    <property type="nucleotide sequence ID" value="NZ_VOKX01000107.1"/>
</dbReference>
<comment type="pathway">
    <text evidence="2">Cell wall biogenesis; peptidoglycan biosynthesis.</text>
</comment>
<dbReference type="PANTHER" id="PTHR43783">
    <property type="entry name" value="UDP-N-ACETYLGLUCOSAMINE 1-CARBOXYVINYLTRANSFERASE"/>
    <property type="match status" value="1"/>
</dbReference>
<reference evidence="18 19" key="1">
    <citation type="journal article" date="2019" name="Microb. Cell Fact.">
        <title>Exploring novel herbicidin analogues by transcriptional regulator overexpression and MS/MS molecular networking.</title>
        <authorList>
            <person name="Shi Y."/>
            <person name="Gu R."/>
            <person name="Li Y."/>
            <person name="Wang X."/>
            <person name="Ren W."/>
            <person name="Li X."/>
            <person name="Wang L."/>
            <person name="Xie Y."/>
            <person name="Hong B."/>
        </authorList>
    </citation>
    <scope>NUCLEOTIDE SEQUENCE [LARGE SCALE GENOMIC DNA]</scope>
    <source>
        <strain evidence="18 19">US-43</strain>
    </source>
</reference>
<evidence type="ECO:0000256" key="13">
    <source>
        <dbReference type="ARBA" id="ARBA00039754"/>
    </source>
</evidence>
<keyword evidence="8" id="KW-0131">Cell cycle</keyword>
<dbReference type="SUPFAM" id="SSF55205">
    <property type="entry name" value="EPT/RTPC-like"/>
    <property type="match status" value="1"/>
</dbReference>
<comment type="function">
    <text evidence="10">Cell wall formation. Adds enolpyruvyl to UDP-N-acetylglucosamine.</text>
</comment>
<dbReference type="Pfam" id="PF00275">
    <property type="entry name" value="EPSP_synthase"/>
    <property type="match status" value="1"/>
</dbReference>
<keyword evidence="5 18" id="KW-0808">Transferase</keyword>
<gene>
    <name evidence="18" type="ORF">FRZ00_26885</name>
</gene>
<dbReference type="AlphaFoldDB" id="A0A5N5W2N7"/>
<evidence type="ECO:0000313" key="19">
    <source>
        <dbReference type="Proteomes" id="UP000327000"/>
    </source>
</evidence>
<dbReference type="InterPro" id="IPR013792">
    <property type="entry name" value="RNA3'P_cycl/enolpyr_Trfase_a/b"/>
</dbReference>
<evidence type="ECO:0000256" key="4">
    <source>
        <dbReference type="ARBA" id="ARBA00022618"/>
    </source>
</evidence>
<dbReference type="GO" id="GO:0009252">
    <property type="term" value="P:peptidoglycan biosynthetic process"/>
    <property type="evidence" value="ECO:0007669"/>
    <property type="project" value="UniProtKB-KW"/>
</dbReference>
<evidence type="ECO:0000256" key="1">
    <source>
        <dbReference type="ARBA" id="ARBA00004496"/>
    </source>
</evidence>
<keyword evidence="6" id="KW-0133">Cell shape</keyword>
<keyword evidence="4" id="KW-0132">Cell division</keyword>
<dbReference type="Proteomes" id="UP000327000">
    <property type="component" value="Unassembled WGS sequence"/>
</dbReference>
<dbReference type="InterPro" id="IPR050068">
    <property type="entry name" value="MurA_subfamily"/>
</dbReference>
<comment type="similarity">
    <text evidence="11">Belongs to the EPSP synthase family. MurA subfamily.</text>
</comment>
<name>A0A5N5W2N7_STRMB</name>
<evidence type="ECO:0000256" key="15">
    <source>
        <dbReference type="ARBA" id="ARBA00042842"/>
    </source>
</evidence>
<evidence type="ECO:0000256" key="2">
    <source>
        <dbReference type="ARBA" id="ARBA00004752"/>
    </source>
</evidence>
<dbReference type="GO" id="GO:0005737">
    <property type="term" value="C:cytoplasm"/>
    <property type="evidence" value="ECO:0007669"/>
    <property type="project" value="UniProtKB-SubCell"/>
</dbReference>
<evidence type="ECO:0000256" key="16">
    <source>
        <dbReference type="ARBA" id="ARBA00047527"/>
    </source>
</evidence>
<dbReference type="GO" id="GO:0008360">
    <property type="term" value="P:regulation of cell shape"/>
    <property type="evidence" value="ECO:0007669"/>
    <property type="project" value="UniProtKB-KW"/>
</dbReference>
<evidence type="ECO:0000256" key="10">
    <source>
        <dbReference type="ARBA" id="ARBA00037534"/>
    </source>
</evidence>
<dbReference type="GO" id="GO:0071555">
    <property type="term" value="P:cell wall organization"/>
    <property type="evidence" value="ECO:0007669"/>
    <property type="project" value="UniProtKB-KW"/>
</dbReference>
<dbReference type="GO" id="GO:0008760">
    <property type="term" value="F:UDP-N-acetylglucosamine 1-carboxyvinyltransferase activity"/>
    <property type="evidence" value="ECO:0007669"/>
    <property type="project" value="UniProtKB-EC"/>
</dbReference>
<dbReference type="InterPro" id="IPR001986">
    <property type="entry name" value="Enolpyruvate_Tfrase_dom"/>
</dbReference>
<evidence type="ECO:0000256" key="11">
    <source>
        <dbReference type="ARBA" id="ARBA00038367"/>
    </source>
</evidence>
<evidence type="ECO:0000259" key="17">
    <source>
        <dbReference type="Pfam" id="PF00275"/>
    </source>
</evidence>
<evidence type="ECO:0000256" key="14">
    <source>
        <dbReference type="ARBA" id="ARBA00042443"/>
    </source>
</evidence>
<comment type="caution">
    <text evidence="18">The sequence shown here is derived from an EMBL/GenBank/DDBJ whole genome shotgun (WGS) entry which is preliminary data.</text>
</comment>
<keyword evidence="19" id="KW-1185">Reference proteome</keyword>
<keyword evidence="7" id="KW-0573">Peptidoglycan synthesis</keyword>
<evidence type="ECO:0000256" key="3">
    <source>
        <dbReference type="ARBA" id="ARBA00022490"/>
    </source>
</evidence>
<organism evidence="18 19">
    <name type="scientific">Streptomyces mobaraensis</name>
    <name type="common">Streptoverticillium mobaraense</name>
    <dbReference type="NCBI Taxonomy" id="35621"/>
    <lineage>
        <taxon>Bacteria</taxon>
        <taxon>Bacillati</taxon>
        <taxon>Actinomycetota</taxon>
        <taxon>Actinomycetes</taxon>
        <taxon>Kitasatosporales</taxon>
        <taxon>Streptomycetaceae</taxon>
        <taxon>Streptomyces</taxon>
    </lineage>
</organism>
<proteinExistence type="inferred from homology"/>
<evidence type="ECO:0000313" key="18">
    <source>
        <dbReference type="EMBL" id="KAB7835518.1"/>
    </source>
</evidence>
<dbReference type="InterPro" id="IPR036968">
    <property type="entry name" value="Enolpyruvate_Tfrase_sf"/>
</dbReference>
<evidence type="ECO:0000256" key="7">
    <source>
        <dbReference type="ARBA" id="ARBA00022984"/>
    </source>
</evidence>
<dbReference type="GO" id="GO:0051301">
    <property type="term" value="P:cell division"/>
    <property type="evidence" value="ECO:0007669"/>
    <property type="project" value="UniProtKB-KW"/>
</dbReference>
<evidence type="ECO:0000256" key="9">
    <source>
        <dbReference type="ARBA" id="ARBA00023316"/>
    </source>
</evidence>